<name>A0ABN0T0A8_9PSEU</name>
<dbReference type="InterPro" id="IPR017853">
    <property type="entry name" value="GH"/>
</dbReference>
<comment type="caution">
    <text evidence="1">The sequence shown here is derived from an EMBL/GenBank/DDBJ whole genome shotgun (WGS) entry which is preliminary data.</text>
</comment>
<sequence>MRGKGISYDTGFINKYGDTTHEPWDLDVVARDLRVIRDELHCTAVRLTGGHPERLEAAARSAAELGLEVWFSPFTGELTPEQVLAVLVDCAERAEGVRRRGAEVVFVTGAELSLFTTGFLPGADGHERTRWLLSAPRDQVGAALAAVPGRVNEFLARAVAVVRERFGGKVTYASIPFEGVDWTPFDFVAVDAYRSAEVADRYRESIRSLVAAGKPLAVTEFGSATFRGAGDLGARGGLVVRWDGPTPVGLDGPYERDEAEQARYLDEVLSLFEEVGVDTAFVYTFANHFLPHRDDLDLDMASYGVVKVCEDGTWRRKAAFEVVAAHYR</sequence>
<dbReference type="RefSeq" id="WP_343931633.1">
    <property type="nucleotide sequence ID" value="NZ_BAAABU010000001.1"/>
</dbReference>
<evidence type="ECO:0000313" key="2">
    <source>
        <dbReference type="Proteomes" id="UP001500416"/>
    </source>
</evidence>
<dbReference type="Gene3D" id="3.20.20.80">
    <property type="entry name" value="Glycosidases"/>
    <property type="match status" value="1"/>
</dbReference>
<reference evidence="1 2" key="1">
    <citation type="journal article" date="2019" name="Int. J. Syst. Evol. Microbiol.">
        <title>The Global Catalogue of Microorganisms (GCM) 10K type strain sequencing project: providing services to taxonomists for standard genome sequencing and annotation.</title>
        <authorList>
            <consortium name="The Broad Institute Genomics Platform"/>
            <consortium name="The Broad Institute Genome Sequencing Center for Infectious Disease"/>
            <person name="Wu L."/>
            <person name="Ma J."/>
        </authorList>
    </citation>
    <scope>NUCLEOTIDE SEQUENCE [LARGE SCALE GENOMIC DNA]</scope>
    <source>
        <strain evidence="1 2">JCM 3380</strain>
    </source>
</reference>
<dbReference type="EMBL" id="BAAABU010000001">
    <property type="protein sequence ID" value="GAA0208157.1"/>
    <property type="molecule type" value="Genomic_DNA"/>
</dbReference>
<keyword evidence="2" id="KW-1185">Reference proteome</keyword>
<evidence type="ECO:0008006" key="3">
    <source>
        <dbReference type="Google" id="ProtNLM"/>
    </source>
</evidence>
<dbReference type="SUPFAM" id="SSF51445">
    <property type="entry name" value="(Trans)glycosidases"/>
    <property type="match status" value="1"/>
</dbReference>
<evidence type="ECO:0000313" key="1">
    <source>
        <dbReference type="EMBL" id="GAA0208157.1"/>
    </source>
</evidence>
<accession>A0ABN0T0A8</accession>
<protein>
    <recommendedName>
        <fullName evidence="3">Abortive infection protein</fullName>
    </recommendedName>
</protein>
<proteinExistence type="predicted"/>
<organism evidence="1 2">
    <name type="scientific">Saccharothrix mutabilis subsp. mutabilis</name>
    <dbReference type="NCBI Taxonomy" id="66855"/>
    <lineage>
        <taxon>Bacteria</taxon>
        <taxon>Bacillati</taxon>
        <taxon>Actinomycetota</taxon>
        <taxon>Actinomycetes</taxon>
        <taxon>Pseudonocardiales</taxon>
        <taxon>Pseudonocardiaceae</taxon>
        <taxon>Saccharothrix</taxon>
    </lineage>
</organism>
<dbReference type="Proteomes" id="UP001500416">
    <property type="component" value="Unassembled WGS sequence"/>
</dbReference>
<gene>
    <name evidence="1" type="ORF">GCM10010492_02190</name>
</gene>